<comment type="pathway">
    <text evidence="1 7">Cell wall biogenesis; peptidoglycan biosynthesis.</text>
</comment>
<protein>
    <submittedName>
        <fullName evidence="9">L,D-peptidoglycan transpeptidase YkuD (ErfK/YbiS/YcfS/YnhG family)</fullName>
    </submittedName>
</protein>
<comment type="caution">
    <text evidence="9">The sequence shown here is derived from an EMBL/GenBank/DDBJ whole genome shotgun (WGS) entry which is preliminary data.</text>
</comment>
<dbReference type="InterPro" id="IPR005490">
    <property type="entry name" value="LD_TPept_cat_dom"/>
</dbReference>
<evidence type="ECO:0000256" key="4">
    <source>
        <dbReference type="ARBA" id="ARBA00022960"/>
    </source>
</evidence>
<accession>A0ABU0H526</accession>
<dbReference type="InterPro" id="IPR038063">
    <property type="entry name" value="Transpep_catalytic_dom"/>
</dbReference>
<evidence type="ECO:0000256" key="7">
    <source>
        <dbReference type="PROSITE-ProRule" id="PRU01373"/>
    </source>
</evidence>
<proteinExistence type="inferred from homology"/>
<keyword evidence="4 7" id="KW-0133">Cell shape</keyword>
<keyword evidence="6 7" id="KW-0961">Cell wall biogenesis/degradation</keyword>
<name>A0ABU0H526_9HYPH</name>
<dbReference type="SUPFAM" id="SSF141523">
    <property type="entry name" value="L,D-transpeptidase catalytic domain-like"/>
    <property type="match status" value="1"/>
</dbReference>
<gene>
    <name evidence="9" type="ORF">QO014_001770</name>
</gene>
<evidence type="ECO:0000256" key="5">
    <source>
        <dbReference type="ARBA" id="ARBA00022984"/>
    </source>
</evidence>
<evidence type="ECO:0000256" key="3">
    <source>
        <dbReference type="ARBA" id="ARBA00022679"/>
    </source>
</evidence>
<evidence type="ECO:0000256" key="2">
    <source>
        <dbReference type="ARBA" id="ARBA00005992"/>
    </source>
</evidence>
<evidence type="ECO:0000256" key="6">
    <source>
        <dbReference type="ARBA" id="ARBA00023316"/>
    </source>
</evidence>
<keyword evidence="3" id="KW-0808">Transferase</keyword>
<sequence>MTIIEVRSRPGSRTRGLLRIGQAVYPCALGRSGLTHGKREGDGGTPASRMRVVEIRYRPDRVARPRSLLPTRPLRADDGWCDQVWDANYNRPVKLPYRASHEAMWRADHLYDVVVVLDWNLSRRAQGRGSAIFFHLARPGFSPTEGCVAVRKADMLAILRRLRPGAIVSVA</sequence>
<dbReference type="PANTHER" id="PTHR38589:SF1">
    <property type="entry name" value="BLR0621 PROTEIN"/>
    <property type="match status" value="1"/>
</dbReference>
<comment type="similarity">
    <text evidence="2">Belongs to the YkuD family.</text>
</comment>
<dbReference type="CDD" id="cd16913">
    <property type="entry name" value="YkuD_like"/>
    <property type="match status" value="1"/>
</dbReference>
<evidence type="ECO:0000256" key="1">
    <source>
        <dbReference type="ARBA" id="ARBA00004752"/>
    </source>
</evidence>
<evidence type="ECO:0000313" key="10">
    <source>
        <dbReference type="Proteomes" id="UP001241603"/>
    </source>
</evidence>
<dbReference type="Pfam" id="PF03734">
    <property type="entry name" value="YkuD"/>
    <property type="match status" value="1"/>
</dbReference>
<feature type="active site" description="Proton donor/acceptor" evidence="7">
    <location>
        <position position="135"/>
    </location>
</feature>
<dbReference type="PROSITE" id="PS52029">
    <property type="entry name" value="LD_TPASE"/>
    <property type="match status" value="1"/>
</dbReference>
<feature type="domain" description="L,D-TPase catalytic" evidence="8">
    <location>
        <begin position="4"/>
        <end position="171"/>
    </location>
</feature>
<dbReference type="PANTHER" id="PTHR38589">
    <property type="entry name" value="BLR0621 PROTEIN"/>
    <property type="match status" value="1"/>
</dbReference>
<evidence type="ECO:0000313" key="9">
    <source>
        <dbReference type="EMBL" id="MDQ0437385.1"/>
    </source>
</evidence>
<evidence type="ECO:0000259" key="8">
    <source>
        <dbReference type="PROSITE" id="PS52029"/>
    </source>
</evidence>
<feature type="active site" description="Nucleophile" evidence="7">
    <location>
        <position position="147"/>
    </location>
</feature>
<keyword evidence="5 7" id="KW-0573">Peptidoglycan synthesis</keyword>
<keyword evidence="10" id="KW-1185">Reference proteome</keyword>
<organism evidence="9 10">
    <name type="scientific">Kaistia dalseonensis</name>
    <dbReference type="NCBI Taxonomy" id="410840"/>
    <lineage>
        <taxon>Bacteria</taxon>
        <taxon>Pseudomonadati</taxon>
        <taxon>Pseudomonadota</taxon>
        <taxon>Alphaproteobacteria</taxon>
        <taxon>Hyphomicrobiales</taxon>
        <taxon>Kaistiaceae</taxon>
        <taxon>Kaistia</taxon>
    </lineage>
</organism>
<dbReference type="RefSeq" id="WP_370877112.1">
    <property type="nucleotide sequence ID" value="NZ_JAPKNG010000002.1"/>
</dbReference>
<reference evidence="9 10" key="1">
    <citation type="submission" date="2023-07" db="EMBL/GenBank/DDBJ databases">
        <title>Genomic Encyclopedia of Type Strains, Phase IV (KMG-IV): sequencing the most valuable type-strain genomes for metagenomic binning, comparative biology and taxonomic classification.</title>
        <authorList>
            <person name="Goeker M."/>
        </authorList>
    </citation>
    <scope>NUCLEOTIDE SEQUENCE [LARGE SCALE GENOMIC DNA]</scope>
    <source>
        <strain evidence="9 10">B6-8</strain>
    </source>
</reference>
<dbReference type="Proteomes" id="UP001241603">
    <property type="component" value="Unassembled WGS sequence"/>
</dbReference>
<dbReference type="EMBL" id="JAUSVO010000002">
    <property type="protein sequence ID" value="MDQ0437385.1"/>
    <property type="molecule type" value="Genomic_DNA"/>
</dbReference>